<dbReference type="EnsemblMetazoa" id="MESCA009529-RA">
    <property type="protein sequence ID" value="MESCA009529-PA"/>
    <property type="gene ID" value="MESCA009529"/>
</dbReference>
<dbReference type="Proteomes" id="UP000015102">
    <property type="component" value="Unassembled WGS sequence"/>
</dbReference>
<dbReference type="STRING" id="36166.T1H061"/>
<dbReference type="PRINTS" id="PR00342">
    <property type="entry name" value="RHESUSRHD"/>
</dbReference>
<evidence type="ECO:0000256" key="4">
    <source>
        <dbReference type="ARBA" id="ARBA00023136"/>
    </source>
</evidence>
<dbReference type="OMA" id="ICHCIED"/>
<reference evidence="6" key="2">
    <citation type="submission" date="2015-06" db="UniProtKB">
        <authorList>
            <consortium name="EnsemblMetazoa"/>
        </authorList>
    </citation>
    <scope>IDENTIFICATION</scope>
</reference>
<reference evidence="7" key="1">
    <citation type="submission" date="2013-02" db="EMBL/GenBank/DDBJ databases">
        <authorList>
            <person name="Hughes D."/>
        </authorList>
    </citation>
    <scope>NUCLEOTIDE SEQUENCE</scope>
    <source>
        <strain>Durham</strain>
        <strain evidence="7">NC isolate 2 -- Noor lab</strain>
    </source>
</reference>
<dbReference type="InterPro" id="IPR002229">
    <property type="entry name" value="RhesusRHD"/>
</dbReference>
<evidence type="ECO:0000256" key="3">
    <source>
        <dbReference type="ARBA" id="ARBA00022989"/>
    </source>
</evidence>
<keyword evidence="4 5" id="KW-0472">Membrane</keyword>
<feature type="transmembrane region" description="Helical" evidence="5">
    <location>
        <begin position="74"/>
        <end position="93"/>
    </location>
</feature>
<dbReference type="Gene3D" id="1.10.3430.10">
    <property type="entry name" value="Ammonium transporter AmtB like domains"/>
    <property type="match status" value="1"/>
</dbReference>
<dbReference type="AlphaFoldDB" id="T1H061"/>
<keyword evidence="2 5" id="KW-0812">Transmembrane</keyword>
<dbReference type="GO" id="GO:0005886">
    <property type="term" value="C:plasma membrane"/>
    <property type="evidence" value="ECO:0007669"/>
    <property type="project" value="InterPro"/>
</dbReference>
<accession>T1H061</accession>
<proteinExistence type="predicted"/>
<name>T1H061_MEGSC</name>
<organism evidence="6 7">
    <name type="scientific">Megaselia scalaris</name>
    <name type="common">Humpbacked fly</name>
    <name type="synonym">Phora scalaris</name>
    <dbReference type="NCBI Taxonomy" id="36166"/>
    <lineage>
        <taxon>Eukaryota</taxon>
        <taxon>Metazoa</taxon>
        <taxon>Ecdysozoa</taxon>
        <taxon>Arthropoda</taxon>
        <taxon>Hexapoda</taxon>
        <taxon>Insecta</taxon>
        <taxon>Pterygota</taxon>
        <taxon>Neoptera</taxon>
        <taxon>Endopterygota</taxon>
        <taxon>Diptera</taxon>
        <taxon>Brachycera</taxon>
        <taxon>Muscomorpha</taxon>
        <taxon>Platypezoidea</taxon>
        <taxon>Phoridae</taxon>
        <taxon>Megaseliini</taxon>
        <taxon>Megaselia</taxon>
    </lineage>
</organism>
<keyword evidence="7" id="KW-1185">Reference proteome</keyword>
<evidence type="ECO:0000256" key="2">
    <source>
        <dbReference type="ARBA" id="ARBA00022692"/>
    </source>
</evidence>
<protein>
    <submittedName>
        <fullName evidence="6">Uncharacterized protein</fullName>
    </submittedName>
</protein>
<sequence length="97" mass="10556">MTFLKKYAYSATGFTLFVAALIVQWAILIKGFIKMEDGLIRFNQLGDLIDADIAAAVPLISMGALLGRTTPIQLLFMGIIEVALFAANEYVALDILS</sequence>
<comment type="subcellular location">
    <subcellularLocation>
        <location evidence="1">Membrane</location>
        <topology evidence="1">Multi-pass membrane protein</topology>
    </subcellularLocation>
</comment>
<evidence type="ECO:0000313" key="6">
    <source>
        <dbReference type="EnsemblMetazoa" id="MESCA009529-PA"/>
    </source>
</evidence>
<dbReference type="InterPro" id="IPR029020">
    <property type="entry name" value="Ammonium/urea_transptr"/>
</dbReference>
<feature type="transmembrane region" description="Helical" evidence="5">
    <location>
        <begin position="7"/>
        <end position="28"/>
    </location>
</feature>
<keyword evidence="3 5" id="KW-1133">Transmembrane helix</keyword>
<dbReference type="HOGENOM" id="CLU_174428_0_0_1"/>
<dbReference type="EMBL" id="CAQQ02169960">
    <property type="status" value="NOT_ANNOTATED_CDS"/>
    <property type="molecule type" value="Genomic_DNA"/>
</dbReference>
<evidence type="ECO:0000256" key="5">
    <source>
        <dbReference type="SAM" id="Phobius"/>
    </source>
</evidence>
<evidence type="ECO:0000313" key="7">
    <source>
        <dbReference type="Proteomes" id="UP000015102"/>
    </source>
</evidence>
<evidence type="ECO:0000256" key="1">
    <source>
        <dbReference type="ARBA" id="ARBA00004141"/>
    </source>
</evidence>